<reference evidence="2" key="1">
    <citation type="submission" date="2019-11" db="EMBL/GenBank/DDBJ databases">
        <authorList>
            <person name="Liu Y."/>
            <person name="Hou J."/>
            <person name="Li T.-Q."/>
            <person name="Guan C.-H."/>
            <person name="Wu X."/>
            <person name="Wu H.-Z."/>
            <person name="Ling F."/>
            <person name="Zhang R."/>
            <person name="Shi X.-G."/>
            <person name="Ren J.-P."/>
            <person name="Chen E.-F."/>
            <person name="Sun J.-M."/>
        </authorList>
    </citation>
    <scope>NUCLEOTIDE SEQUENCE</scope>
    <source>
        <strain evidence="2">Adult_tree_wgs_1</strain>
        <tissue evidence="2">Leaves</tissue>
    </source>
</reference>
<dbReference type="InterPro" id="IPR050317">
    <property type="entry name" value="Plant_Fungal_Acyltransferase"/>
</dbReference>
<dbReference type="Gene3D" id="3.30.559.10">
    <property type="entry name" value="Chloramphenicol acetyltransferase-like domain"/>
    <property type="match status" value="2"/>
</dbReference>
<dbReference type="PANTHER" id="PTHR31642">
    <property type="entry name" value="TRICHOTHECENE 3-O-ACETYLTRANSFERASE"/>
    <property type="match status" value="1"/>
</dbReference>
<protein>
    <submittedName>
        <fullName evidence="2">Uncharacterized protein</fullName>
    </submittedName>
</protein>
<dbReference type="Proteomes" id="UP000626092">
    <property type="component" value="Unassembled WGS sequence"/>
</dbReference>
<dbReference type="PANTHER" id="PTHR31642:SF26">
    <property type="entry name" value="HXXXD-TYPE ACYL-TRANSFERASE FAMILY PROTEIN"/>
    <property type="match status" value="1"/>
</dbReference>
<accession>A0A834HBL6</accession>
<name>A0A834HBL6_RHOSS</name>
<evidence type="ECO:0000313" key="3">
    <source>
        <dbReference type="Proteomes" id="UP000626092"/>
    </source>
</evidence>
<evidence type="ECO:0000313" key="2">
    <source>
        <dbReference type="EMBL" id="KAF7150123.1"/>
    </source>
</evidence>
<evidence type="ECO:0000256" key="1">
    <source>
        <dbReference type="ARBA" id="ARBA00009861"/>
    </source>
</evidence>
<proteinExistence type="inferred from homology"/>
<dbReference type="OrthoDB" id="671439at2759"/>
<dbReference type="AlphaFoldDB" id="A0A834HBL6"/>
<dbReference type="InterPro" id="IPR023213">
    <property type="entry name" value="CAT-like_dom_sf"/>
</dbReference>
<comment type="similarity">
    <text evidence="1">Belongs to the plant acyltransferase family.</text>
</comment>
<dbReference type="GO" id="GO:0016747">
    <property type="term" value="F:acyltransferase activity, transferring groups other than amino-acyl groups"/>
    <property type="evidence" value="ECO:0007669"/>
    <property type="project" value="TreeGrafter"/>
</dbReference>
<comment type="caution">
    <text evidence="2">The sequence shown here is derived from an EMBL/GenBank/DDBJ whole genome shotgun (WGS) entry which is preliminary data.</text>
</comment>
<sequence length="456" mass="50615">MSDDSDQITILCKRTVVSTKPVQPGKFHHLSALDRVMEPNRQIRMVYYYTTPPGRAVGAVTKKLRESISEMLNGFPMVTGRLLKNDEGQWMIKCNDAGVRLVEARVKGSVEGWLRGADREKELLLVHWEDMYYKPYFWSTFYVQLTEFEEGGLTIGLSCTHLLVDPPSAAMFIKAWADITLGGKMLTPPLFQPLPLPKPGNKNTNQQTYTALIDHCETSIQSPTPDMAKQHATVTFGFTNEMVQSCIAMAKTVGVPDDSSLTPFEALAGLFWVCVRKIKGEGNGTLTNMFIGLDMRETLGLDKGFFGNCIVYHKVPAWECLGDQNGLSEATSAIGEAVKKMENKRILNLIEWLEGDNFESYSVSTISGRDLICAKLDNVVSNSTIFEDCYDPIRVSCYIEPVLEEGQVLILPSPPGEGGFSRLAMVTLPEDEVVKLCEDALLLQFNPTILMGIGKS</sequence>
<organism evidence="2 3">
    <name type="scientific">Rhododendron simsii</name>
    <name type="common">Sims's rhododendron</name>
    <dbReference type="NCBI Taxonomy" id="118357"/>
    <lineage>
        <taxon>Eukaryota</taxon>
        <taxon>Viridiplantae</taxon>
        <taxon>Streptophyta</taxon>
        <taxon>Embryophyta</taxon>
        <taxon>Tracheophyta</taxon>
        <taxon>Spermatophyta</taxon>
        <taxon>Magnoliopsida</taxon>
        <taxon>eudicotyledons</taxon>
        <taxon>Gunneridae</taxon>
        <taxon>Pentapetalae</taxon>
        <taxon>asterids</taxon>
        <taxon>Ericales</taxon>
        <taxon>Ericaceae</taxon>
        <taxon>Ericoideae</taxon>
        <taxon>Rhodoreae</taxon>
        <taxon>Rhododendron</taxon>
    </lineage>
</organism>
<gene>
    <name evidence="2" type="ORF">RHSIM_Rhsim02G0189500</name>
</gene>
<dbReference type="EMBL" id="WJXA01000002">
    <property type="protein sequence ID" value="KAF7150123.1"/>
    <property type="molecule type" value="Genomic_DNA"/>
</dbReference>
<keyword evidence="3" id="KW-1185">Reference proteome</keyword>
<dbReference type="Pfam" id="PF02458">
    <property type="entry name" value="Transferase"/>
    <property type="match status" value="1"/>
</dbReference>